<dbReference type="EMBL" id="JACHXU010000015">
    <property type="protein sequence ID" value="MBB3208337.1"/>
    <property type="molecule type" value="Genomic_DNA"/>
</dbReference>
<dbReference type="RefSeq" id="WP_184306550.1">
    <property type="nucleotide sequence ID" value="NZ_JACHXU010000015.1"/>
</dbReference>
<organism evidence="1 2">
    <name type="scientific">Aporhodopirellula rubra</name>
    <dbReference type="NCBI Taxonomy" id="980271"/>
    <lineage>
        <taxon>Bacteria</taxon>
        <taxon>Pseudomonadati</taxon>
        <taxon>Planctomycetota</taxon>
        <taxon>Planctomycetia</taxon>
        <taxon>Pirellulales</taxon>
        <taxon>Pirellulaceae</taxon>
        <taxon>Aporhodopirellula</taxon>
    </lineage>
</organism>
<protein>
    <recommendedName>
        <fullName evidence="3">Sulfotransferase</fullName>
    </recommendedName>
</protein>
<dbReference type="Gene3D" id="3.40.50.300">
    <property type="entry name" value="P-loop containing nucleotide triphosphate hydrolases"/>
    <property type="match status" value="1"/>
</dbReference>
<dbReference type="InterPro" id="IPR027417">
    <property type="entry name" value="P-loop_NTPase"/>
</dbReference>
<sequence length="330" mass="37946">MKRTDPEMVGKYQKDDEEESFLERLNASLRSFDQSLHVNDSSDHPSVYVFGVPRSGTTLLYQSIAAHLPVDYISNLTAAFWEAPVVGLKLSKKLLDSERPTEINSHYGQTKVPAGAHEFGYFWAKHLRYSSLREPTDDDRNSVDWASLRLTISRMSQVNLRPIAFKPLMAGWYAERMQAEIPKSIFVWIRRDRIQNAMSIFQMRREMLGSEDKWMSLIPCAYDQLKKLPAWDQVAGQVWHIENGFQQQFDRLSDDRKLCVQYEDFCSDPATTIKEISGLLERQGARLENIEMMPMALQANKRDANSDPIYGKVAEAFERLDQTPFGHGLA</sequence>
<evidence type="ECO:0008006" key="3">
    <source>
        <dbReference type="Google" id="ProtNLM"/>
    </source>
</evidence>
<dbReference type="AlphaFoldDB" id="A0A7W5E2X8"/>
<accession>A0A7W5E2X8</accession>
<evidence type="ECO:0000313" key="2">
    <source>
        <dbReference type="Proteomes" id="UP000536179"/>
    </source>
</evidence>
<evidence type="ECO:0000313" key="1">
    <source>
        <dbReference type="EMBL" id="MBB3208337.1"/>
    </source>
</evidence>
<dbReference type="Pfam" id="PF13469">
    <property type="entry name" value="Sulfotransfer_3"/>
    <property type="match status" value="1"/>
</dbReference>
<dbReference type="SUPFAM" id="SSF52540">
    <property type="entry name" value="P-loop containing nucleoside triphosphate hydrolases"/>
    <property type="match status" value="1"/>
</dbReference>
<keyword evidence="2" id="KW-1185">Reference proteome</keyword>
<proteinExistence type="predicted"/>
<comment type="caution">
    <text evidence="1">The sequence shown here is derived from an EMBL/GenBank/DDBJ whole genome shotgun (WGS) entry which is preliminary data.</text>
</comment>
<name>A0A7W5E2X8_9BACT</name>
<gene>
    <name evidence="1" type="ORF">FHS27_004165</name>
</gene>
<dbReference type="Proteomes" id="UP000536179">
    <property type="component" value="Unassembled WGS sequence"/>
</dbReference>
<reference evidence="1 2" key="1">
    <citation type="submission" date="2020-08" db="EMBL/GenBank/DDBJ databases">
        <title>Genomic Encyclopedia of Type Strains, Phase III (KMG-III): the genomes of soil and plant-associated and newly described type strains.</title>
        <authorList>
            <person name="Whitman W."/>
        </authorList>
    </citation>
    <scope>NUCLEOTIDE SEQUENCE [LARGE SCALE GENOMIC DNA]</scope>
    <source>
        <strain evidence="1 2">CECT 8075</strain>
    </source>
</reference>